<comment type="subcellular location">
    <subcellularLocation>
        <location evidence="1">Plastid membrane</location>
        <topology evidence="1">Single-pass membrane protein</topology>
    </subcellularLocation>
</comment>
<evidence type="ECO:0000313" key="7">
    <source>
        <dbReference type="Proteomes" id="UP000807115"/>
    </source>
</evidence>
<evidence type="ECO:0000313" key="6">
    <source>
        <dbReference type="EMBL" id="KAG0544753.1"/>
    </source>
</evidence>
<dbReference type="PANTHER" id="PTHR35326">
    <property type="entry name" value="PROTEIN PSBN"/>
    <property type="match status" value="1"/>
</dbReference>
<keyword evidence="2 5" id="KW-0812">Transmembrane</keyword>
<dbReference type="Proteomes" id="UP000807115">
    <property type="component" value="Chromosome 2"/>
</dbReference>
<evidence type="ECO:0000256" key="1">
    <source>
        <dbReference type="ARBA" id="ARBA00004411"/>
    </source>
</evidence>
<protein>
    <recommendedName>
        <fullName evidence="8">Protein PsbN</fullName>
    </recommendedName>
</protein>
<sequence length="56" mass="5776">METATLVAISISGLLVSFTGYALYTAFGQPSQQLRDPFEEHNVVAGAGSVKSSAGT</sequence>
<evidence type="ECO:0000256" key="5">
    <source>
        <dbReference type="SAM" id="Phobius"/>
    </source>
</evidence>
<evidence type="ECO:0000256" key="2">
    <source>
        <dbReference type="ARBA" id="ARBA00022692"/>
    </source>
</evidence>
<keyword evidence="4 5" id="KW-0472">Membrane</keyword>
<dbReference type="Pfam" id="PF02468">
    <property type="entry name" value="PsbN"/>
    <property type="match status" value="1"/>
</dbReference>
<accession>A0A921UUX8</accession>
<proteinExistence type="inferred from homology"/>
<evidence type="ECO:0008006" key="8">
    <source>
        <dbReference type="Google" id="ProtNLM"/>
    </source>
</evidence>
<dbReference type="InterPro" id="IPR003398">
    <property type="entry name" value="PSII_PsbN"/>
</dbReference>
<dbReference type="PANTHER" id="PTHR35326:SF3">
    <property type="entry name" value="PROTEIN PSBN"/>
    <property type="match status" value="1"/>
</dbReference>
<evidence type="ECO:0000256" key="3">
    <source>
        <dbReference type="ARBA" id="ARBA00022989"/>
    </source>
</evidence>
<dbReference type="HAMAP" id="MF_00293">
    <property type="entry name" value="PSII_PsbN"/>
    <property type="match status" value="1"/>
</dbReference>
<reference evidence="6" key="2">
    <citation type="submission" date="2020-10" db="EMBL/GenBank/DDBJ databases">
        <authorList>
            <person name="Cooper E.A."/>
            <person name="Brenton Z.W."/>
            <person name="Flinn B.S."/>
            <person name="Jenkins J."/>
            <person name="Shu S."/>
            <person name="Flowers D."/>
            <person name="Luo F."/>
            <person name="Wang Y."/>
            <person name="Xia P."/>
            <person name="Barry K."/>
            <person name="Daum C."/>
            <person name="Lipzen A."/>
            <person name="Yoshinaga Y."/>
            <person name="Schmutz J."/>
            <person name="Saski C."/>
            <person name="Vermerris W."/>
            <person name="Kresovich S."/>
        </authorList>
    </citation>
    <scope>NUCLEOTIDE SEQUENCE</scope>
</reference>
<dbReference type="EMBL" id="CM027681">
    <property type="protein sequence ID" value="KAG0544753.1"/>
    <property type="molecule type" value="Genomic_DNA"/>
</dbReference>
<name>A0A921UUX8_SORBI</name>
<organism evidence="6 7">
    <name type="scientific">Sorghum bicolor</name>
    <name type="common">Sorghum</name>
    <name type="synonym">Sorghum vulgare</name>
    <dbReference type="NCBI Taxonomy" id="4558"/>
    <lineage>
        <taxon>Eukaryota</taxon>
        <taxon>Viridiplantae</taxon>
        <taxon>Streptophyta</taxon>
        <taxon>Embryophyta</taxon>
        <taxon>Tracheophyta</taxon>
        <taxon>Spermatophyta</taxon>
        <taxon>Magnoliopsida</taxon>
        <taxon>Liliopsida</taxon>
        <taxon>Poales</taxon>
        <taxon>Poaceae</taxon>
        <taxon>PACMAD clade</taxon>
        <taxon>Panicoideae</taxon>
        <taxon>Andropogonodae</taxon>
        <taxon>Andropogoneae</taxon>
        <taxon>Sorghinae</taxon>
        <taxon>Sorghum</taxon>
    </lineage>
</organism>
<keyword evidence="3 5" id="KW-1133">Transmembrane helix</keyword>
<dbReference type="GO" id="GO:0015979">
    <property type="term" value="P:photosynthesis"/>
    <property type="evidence" value="ECO:0007669"/>
    <property type="project" value="InterPro"/>
</dbReference>
<gene>
    <name evidence="6" type="ORF">BDA96_02G303700</name>
</gene>
<feature type="transmembrane region" description="Helical" evidence="5">
    <location>
        <begin position="6"/>
        <end position="27"/>
    </location>
</feature>
<dbReference type="AlphaFoldDB" id="A0A921UUX8"/>
<evidence type="ECO:0000256" key="4">
    <source>
        <dbReference type="ARBA" id="ARBA00023136"/>
    </source>
</evidence>
<reference evidence="6" key="1">
    <citation type="journal article" date="2019" name="BMC Genomics">
        <title>A new reference genome for Sorghum bicolor reveals high levels of sequence similarity between sweet and grain genotypes: implications for the genetics of sugar metabolism.</title>
        <authorList>
            <person name="Cooper E.A."/>
            <person name="Brenton Z.W."/>
            <person name="Flinn B.S."/>
            <person name="Jenkins J."/>
            <person name="Shu S."/>
            <person name="Flowers D."/>
            <person name="Luo F."/>
            <person name="Wang Y."/>
            <person name="Xia P."/>
            <person name="Barry K."/>
            <person name="Daum C."/>
            <person name="Lipzen A."/>
            <person name="Yoshinaga Y."/>
            <person name="Schmutz J."/>
            <person name="Saski C."/>
            <person name="Vermerris W."/>
            <person name="Kresovich S."/>
        </authorList>
    </citation>
    <scope>NUCLEOTIDE SEQUENCE</scope>
</reference>
<comment type="caution">
    <text evidence="6">The sequence shown here is derived from an EMBL/GenBank/DDBJ whole genome shotgun (WGS) entry which is preliminary data.</text>
</comment>
<dbReference type="GO" id="GO:0042170">
    <property type="term" value="C:plastid membrane"/>
    <property type="evidence" value="ECO:0007669"/>
    <property type="project" value="UniProtKB-SubCell"/>
</dbReference>